<dbReference type="InterPro" id="IPR052174">
    <property type="entry name" value="Flavoredoxin"/>
</dbReference>
<dbReference type="Pfam" id="PF01613">
    <property type="entry name" value="Flavin_Reduct"/>
    <property type="match status" value="1"/>
</dbReference>
<dbReference type="eggNOG" id="COG1853">
    <property type="taxonomic scope" value="Bacteria"/>
</dbReference>
<dbReference type="OrthoDB" id="9791490at2"/>
<dbReference type="PANTHER" id="PTHR43567:SF5">
    <property type="entry name" value="HYPOTHETICAL CYTOSOLIC PROTEIN"/>
    <property type="match status" value="1"/>
</dbReference>
<dbReference type="SUPFAM" id="SSF50475">
    <property type="entry name" value="FMN-binding split barrel"/>
    <property type="match status" value="1"/>
</dbReference>
<dbReference type="InterPro" id="IPR002563">
    <property type="entry name" value="Flavin_Rdtase-like_dom"/>
</dbReference>
<name>H5XY52_9FIRM</name>
<evidence type="ECO:0000313" key="4">
    <source>
        <dbReference type="Proteomes" id="UP000005104"/>
    </source>
</evidence>
<dbReference type="GO" id="GO:0010181">
    <property type="term" value="F:FMN binding"/>
    <property type="evidence" value="ECO:0007669"/>
    <property type="project" value="InterPro"/>
</dbReference>
<evidence type="ECO:0000259" key="2">
    <source>
        <dbReference type="Pfam" id="PF01613"/>
    </source>
</evidence>
<dbReference type="PANTHER" id="PTHR43567">
    <property type="entry name" value="FLAVOREDOXIN-RELATED-RELATED"/>
    <property type="match status" value="1"/>
</dbReference>
<comment type="similarity">
    <text evidence="1">Belongs to the flavoredoxin family.</text>
</comment>
<gene>
    <name evidence="3" type="ORF">DesyoDRAFT_4307</name>
</gene>
<dbReference type="STRING" id="768710.DesyoDRAFT_4307"/>
<feature type="domain" description="Flavin reductase like" evidence="2">
    <location>
        <begin position="25"/>
        <end position="169"/>
    </location>
</feature>
<dbReference type="Proteomes" id="UP000005104">
    <property type="component" value="Chromosome"/>
</dbReference>
<dbReference type="InterPro" id="IPR012349">
    <property type="entry name" value="Split_barrel_FMN-bd"/>
</dbReference>
<keyword evidence="4" id="KW-1185">Reference proteome</keyword>
<protein>
    <submittedName>
        <fullName evidence="3">Conserved protein of DIM6/NTAB family</fullName>
    </submittedName>
</protein>
<accession>H5XY52</accession>
<dbReference type="EMBL" id="CM001441">
    <property type="protein sequence ID" value="EHQ91262.1"/>
    <property type="molecule type" value="Genomic_DNA"/>
</dbReference>
<proteinExistence type="inferred from homology"/>
<organism evidence="3 4">
    <name type="scientific">Desulfosporosinus youngiae DSM 17734</name>
    <dbReference type="NCBI Taxonomy" id="768710"/>
    <lineage>
        <taxon>Bacteria</taxon>
        <taxon>Bacillati</taxon>
        <taxon>Bacillota</taxon>
        <taxon>Clostridia</taxon>
        <taxon>Eubacteriales</taxon>
        <taxon>Desulfitobacteriaceae</taxon>
        <taxon>Desulfosporosinus</taxon>
    </lineage>
</organism>
<evidence type="ECO:0000313" key="3">
    <source>
        <dbReference type="EMBL" id="EHQ91262.1"/>
    </source>
</evidence>
<dbReference type="HOGENOM" id="CLU_102849_0_0_9"/>
<sequence>MPNFTEINPELFEQSPFKLIGKDWMLITAEKDGKMNTMTASWGGFGVMWGKNVAYIVLRPQRYTKEFVDQSDTFSLSFLDNSFKTTLTYLGTKSGRDEDKITNSKLTVLHSESIPYFEEANIAVLCKKLYAQDYKPECFITPELNEKWYPEVDYHTLYIAEITKILIKES</sequence>
<dbReference type="Gene3D" id="2.30.110.10">
    <property type="entry name" value="Electron Transport, Fmn-binding Protein, Chain A"/>
    <property type="match status" value="1"/>
</dbReference>
<dbReference type="AlphaFoldDB" id="H5XY52"/>
<dbReference type="RefSeq" id="WP_007786108.1">
    <property type="nucleotide sequence ID" value="NZ_CM001441.1"/>
</dbReference>
<reference evidence="3 4" key="1">
    <citation type="submission" date="2011-11" db="EMBL/GenBank/DDBJ databases">
        <title>The Noncontiguous Finished genome of Desulfosporosinus youngiae DSM 17734.</title>
        <authorList>
            <consortium name="US DOE Joint Genome Institute (JGI-PGF)"/>
            <person name="Lucas S."/>
            <person name="Han J."/>
            <person name="Lapidus A."/>
            <person name="Cheng J.-F."/>
            <person name="Goodwin L."/>
            <person name="Pitluck S."/>
            <person name="Peters L."/>
            <person name="Ovchinnikova G."/>
            <person name="Lu M."/>
            <person name="Land M.L."/>
            <person name="Hauser L."/>
            <person name="Pester M."/>
            <person name="Spring S."/>
            <person name="Ollivier B."/>
            <person name="Rattei T."/>
            <person name="Klenk H.-P."/>
            <person name="Wagner M."/>
            <person name="Loy A."/>
            <person name="Woyke T.J."/>
        </authorList>
    </citation>
    <scope>NUCLEOTIDE SEQUENCE [LARGE SCALE GENOMIC DNA]</scope>
    <source>
        <strain evidence="3 4">DSM 17734</strain>
    </source>
</reference>
<dbReference type="GO" id="GO:0016646">
    <property type="term" value="F:oxidoreductase activity, acting on the CH-NH group of donors, NAD or NADP as acceptor"/>
    <property type="evidence" value="ECO:0007669"/>
    <property type="project" value="UniProtKB-ARBA"/>
</dbReference>
<evidence type="ECO:0000256" key="1">
    <source>
        <dbReference type="ARBA" id="ARBA00038054"/>
    </source>
</evidence>